<feature type="transmembrane region" description="Helical" evidence="2">
    <location>
        <begin position="29"/>
        <end position="52"/>
    </location>
</feature>
<feature type="transmembrane region" description="Helical" evidence="2">
    <location>
        <begin position="274"/>
        <end position="293"/>
    </location>
</feature>
<reference evidence="4" key="1">
    <citation type="submission" date="2017-01" db="EMBL/GenBank/DDBJ databases">
        <authorList>
            <person name="Varghese N."/>
            <person name="Submissions S."/>
        </authorList>
    </citation>
    <scope>NUCLEOTIDE SEQUENCE [LARGE SCALE GENOMIC DNA]</scope>
    <source>
        <strain evidence="4">DSM 46698</strain>
    </source>
</reference>
<protein>
    <recommendedName>
        <fullName evidence="5">DUF4407 domain-containing protein</fullName>
    </recommendedName>
</protein>
<name>A0A1N7MH54_9BACT</name>
<evidence type="ECO:0008006" key="5">
    <source>
        <dbReference type="Google" id="ProtNLM"/>
    </source>
</evidence>
<dbReference type="InterPro" id="IPR025519">
    <property type="entry name" value="DUF4407"/>
</dbReference>
<keyword evidence="2" id="KW-0812">Transmembrane</keyword>
<gene>
    <name evidence="3" type="ORF">SAMN05421761_10671</name>
</gene>
<evidence type="ECO:0000256" key="2">
    <source>
        <dbReference type="SAM" id="Phobius"/>
    </source>
</evidence>
<keyword evidence="2" id="KW-1133">Transmembrane helix</keyword>
<feature type="transmembrane region" description="Helical" evidence="2">
    <location>
        <begin position="58"/>
        <end position="75"/>
    </location>
</feature>
<keyword evidence="4" id="KW-1185">Reference proteome</keyword>
<dbReference type="Proteomes" id="UP000186026">
    <property type="component" value="Unassembled WGS sequence"/>
</dbReference>
<dbReference type="EMBL" id="FTOP01000006">
    <property type="protein sequence ID" value="SIS85279.1"/>
    <property type="molecule type" value="Genomic_DNA"/>
</dbReference>
<organism evidence="3 4">
    <name type="scientific">Belliella pelovolcani</name>
    <dbReference type="NCBI Taxonomy" id="529505"/>
    <lineage>
        <taxon>Bacteria</taxon>
        <taxon>Pseudomonadati</taxon>
        <taxon>Bacteroidota</taxon>
        <taxon>Cytophagia</taxon>
        <taxon>Cytophagales</taxon>
        <taxon>Cyclobacteriaceae</taxon>
        <taxon>Belliella</taxon>
    </lineage>
</organism>
<keyword evidence="1" id="KW-0175">Coiled coil</keyword>
<feature type="coiled-coil region" evidence="1">
    <location>
        <begin position="156"/>
        <end position="219"/>
    </location>
</feature>
<evidence type="ECO:0000256" key="1">
    <source>
        <dbReference type="SAM" id="Coils"/>
    </source>
</evidence>
<keyword evidence="2" id="KW-0472">Membrane</keyword>
<dbReference type="OrthoDB" id="594406at2"/>
<dbReference type="AlphaFoldDB" id="A0A1N7MH54"/>
<sequence length="343" mass="38907">MEKITRFFWFCSGANFNLLQKSPTDRNKYVGIGGTIFFTGILATLSAGYALFTIFQSSYAAIGFALIWGLMIFNLDRFIVSSMRKRANAWSEWKMAIPRLIMAVILALVISKPLELKIFEREINRKLDEQKIQMMVDSKDALSASFNEIGVLEARKDSLSRAIQKATAYRDQLQQEYDHERFGVKTDGSSGIVGLGTNAKKKEQQLDAAQLELNQMKADHQNRIDILDQEIFSLGTQKEAEFQKVKPQIDGFDGMAARIDALADLTSESQAIRYANIMIILLFVAVETAPIFVKLISPRGPYDYLLDLAEKNIEVYASEKTEKLEYESNLRLMNIRIHNKTSN</sequence>
<dbReference type="STRING" id="529505.SAMN05421761_10671"/>
<feature type="transmembrane region" description="Helical" evidence="2">
    <location>
        <begin position="96"/>
        <end position="114"/>
    </location>
</feature>
<accession>A0A1N7MH54</accession>
<proteinExistence type="predicted"/>
<dbReference type="RefSeq" id="WP_076500574.1">
    <property type="nucleotide sequence ID" value="NZ_FTOP01000006.1"/>
</dbReference>
<evidence type="ECO:0000313" key="3">
    <source>
        <dbReference type="EMBL" id="SIS85279.1"/>
    </source>
</evidence>
<dbReference type="Pfam" id="PF14362">
    <property type="entry name" value="DUF4407"/>
    <property type="match status" value="1"/>
</dbReference>
<evidence type="ECO:0000313" key="4">
    <source>
        <dbReference type="Proteomes" id="UP000186026"/>
    </source>
</evidence>